<keyword evidence="3" id="KW-1185">Reference proteome</keyword>
<dbReference type="AlphaFoldDB" id="A0A1R3IFE3"/>
<dbReference type="Proteomes" id="UP000187203">
    <property type="component" value="Unassembled WGS sequence"/>
</dbReference>
<sequence length="40" mass="4350">MGLLAYKGTIFTGEVLATNQQSQLSTHNPSSNKSNVRDLK</sequence>
<name>A0A1R3IFE3_9ROSI</name>
<feature type="region of interest" description="Disordered" evidence="1">
    <location>
        <begin position="20"/>
        <end position="40"/>
    </location>
</feature>
<evidence type="ECO:0000256" key="1">
    <source>
        <dbReference type="SAM" id="MobiDB-lite"/>
    </source>
</evidence>
<reference evidence="3" key="1">
    <citation type="submission" date="2013-09" db="EMBL/GenBank/DDBJ databases">
        <title>Corchorus olitorius genome sequencing.</title>
        <authorList>
            <person name="Alam M."/>
            <person name="Haque M.S."/>
            <person name="Islam M.S."/>
            <person name="Emdad E.M."/>
            <person name="Islam M.M."/>
            <person name="Ahmed B."/>
            <person name="Halim A."/>
            <person name="Hossen Q.M.M."/>
            <person name="Hossain M.Z."/>
            <person name="Ahmed R."/>
            <person name="Khan M.M."/>
            <person name="Islam R."/>
            <person name="Rashid M.M."/>
            <person name="Khan S.A."/>
            <person name="Rahman M.S."/>
            <person name="Alam M."/>
            <person name="Yahiya A.S."/>
            <person name="Khan M.S."/>
            <person name="Azam M.S."/>
            <person name="Haque T."/>
            <person name="Lashkar M.Z.H."/>
            <person name="Akhand A.I."/>
            <person name="Morshed G."/>
            <person name="Roy S."/>
            <person name="Uddin K.S."/>
            <person name="Rabeya T."/>
            <person name="Hossain A.S."/>
            <person name="Chowdhury A."/>
            <person name="Snigdha A.R."/>
            <person name="Mortoza M.S."/>
            <person name="Matin S.A."/>
            <person name="Hoque S.M.E."/>
            <person name="Islam M.K."/>
            <person name="Roy D.K."/>
            <person name="Haider R."/>
            <person name="Moosa M.M."/>
            <person name="Elias S.M."/>
            <person name="Hasan A.M."/>
            <person name="Jahan S."/>
            <person name="Shafiuddin M."/>
            <person name="Mahmood N."/>
            <person name="Shommy N.S."/>
        </authorList>
    </citation>
    <scope>NUCLEOTIDE SEQUENCE [LARGE SCALE GENOMIC DNA]</scope>
    <source>
        <strain evidence="3">cv. O-4</strain>
    </source>
</reference>
<dbReference type="EMBL" id="AWUE01018317">
    <property type="protein sequence ID" value="OMO81319.1"/>
    <property type="molecule type" value="Genomic_DNA"/>
</dbReference>
<accession>A0A1R3IFE3</accession>
<organism evidence="2 3">
    <name type="scientific">Corchorus olitorius</name>
    <dbReference type="NCBI Taxonomy" id="93759"/>
    <lineage>
        <taxon>Eukaryota</taxon>
        <taxon>Viridiplantae</taxon>
        <taxon>Streptophyta</taxon>
        <taxon>Embryophyta</taxon>
        <taxon>Tracheophyta</taxon>
        <taxon>Spermatophyta</taxon>
        <taxon>Magnoliopsida</taxon>
        <taxon>eudicotyledons</taxon>
        <taxon>Gunneridae</taxon>
        <taxon>Pentapetalae</taxon>
        <taxon>rosids</taxon>
        <taxon>malvids</taxon>
        <taxon>Malvales</taxon>
        <taxon>Malvaceae</taxon>
        <taxon>Grewioideae</taxon>
        <taxon>Apeibeae</taxon>
        <taxon>Corchorus</taxon>
    </lineage>
</organism>
<gene>
    <name evidence="2" type="ORF">COLO4_23660</name>
</gene>
<evidence type="ECO:0000313" key="3">
    <source>
        <dbReference type="Proteomes" id="UP000187203"/>
    </source>
</evidence>
<feature type="compositionally biased region" description="Polar residues" evidence="1">
    <location>
        <begin position="20"/>
        <end position="34"/>
    </location>
</feature>
<evidence type="ECO:0000313" key="2">
    <source>
        <dbReference type="EMBL" id="OMO81319.1"/>
    </source>
</evidence>
<comment type="caution">
    <text evidence="2">The sequence shown here is derived from an EMBL/GenBank/DDBJ whole genome shotgun (WGS) entry which is preliminary data.</text>
</comment>
<protein>
    <submittedName>
        <fullName evidence="2">Uncharacterized protein</fullName>
    </submittedName>
</protein>
<proteinExistence type="predicted"/>